<organism evidence="1 2">
    <name type="scientific">Morella rubra</name>
    <name type="common">Chinese bayberry</name>
    <dbReference type="NCBI Taxonomy" id="262757"/>
    <lineage>
        <taxon>Eukaryota</taxon>
        <taxon>Viridiplantae</taxon>
        <taxon>Streptophyta</taxon>
        <taxon>Embryophyta</taxon>
        <taxon>Tracheophyta</taxon>
        <taxon>Spermatophyta</taxon>
        <taxon>Magnoliopsida</taxon>
        <taxon>eudicotyledons</taxon>
        <taxon>Gunneridae</taxon>
        <taxon>Pentapetalae</taxon>
        <taxon>rosids</taxon>
        <taxon>fabids</taxon>
        <taxon>Fagales</taxon>
        <taxon>Myricaceae</taxon>
        <taxon>Morella</taxon>
    </lineage>
</organism>
<evidence type="ECO:0000313" key="2">
    <source>
        <dbReference type="Proteomes" id="UP000516437"/>
    </source>
</evidence>
<dbReference type="Proteomes" id="UP000516437">
    <property type="component" value="Chromosome 6"/>
</dbReference>
<dbReference type="AlphaFoldDB" id="A0A6A1VAC5"/>
<name>A0A6A1VAC5_9ROSI</name>
<comment type="caution">
    <text evidence="1">The sequence shown here is derived from an EMBL/GenBank/DDBJ whole genome shotgun (WGS) entry which is preliminary data.</text>
</comment>
<reference evidence="1 2" key="1">
    <citation type="journal article" date="2019" name="Plant Biotechnol. J.">
        <title>The red bayberry genome and genetic basis of sex determination.</title>
        <authorList>
            <person name="Jia H.M."/>
            <person name="Jia H.J."/>
            <person name="Cai Q.L."/>
            <person name="Wang Y."/>
            <person name="Zhao H.B."/>
            <person name="Yang W.F."/>
            <person name="Wang G.Y."/>
            <person name="Li Y.H."/>
            <person name="Zhan D.L."/>
            <person name="Shen Y.T."/>
            <person name="Niu Q.F."/>
            <person name="Chang L."/>
            <person name="Qiu J."/>
            <person name="Zhao L."/>
            <person name="Xie H.B."/>
            <person name="Fu W.Y."/>
            <person name="Jin J."/>
            <person name="Li X.W."/>
            <person name="Jiao Y."/>
            <person name="Zhou C.C."/>
            <person name="Tu T."/>
            <person name="Chai C.Y."/>
            <person name="Gao J.L."/>
            <person name="Fan L.J."/>
            <person name="van de Weg E."/>
            <person name="Wang J.Y."/>
            <person name="Gao Z.S."/>
        </authorList>
    </citation>
    <scope>NUCLEOTIDE SEQUENCE [LARGE SCALE GENOMIC DNA]</scope>
    <source>
        <tissue evidence="1">Leaves</tissue>
    </source>
</reference>
<dbReference type="EMBL" id="RXIC02000024">
    <property type="protein sequence ID" value="KAB1209445.1"/>
    <property type="molecule type" value="Genomic_DNA"/>
</dbReference>
<gene>
    <name evidence="1" type="ORF">CJ030_MR6G023776</name>
</gene>
<dbReference type="OrthoDB" id="671678at2759"/>
<sequence>MASSGTGIEEVEVSSTSMGTLLVALWVSNHDQTDLAELRLKYGISSTIVVRLPKHKERVECPEGDEIAFFEDVLEARARFPLMKDIWQLLRWFSLSPTQLSPNSWRLALGFFALWEKLFQMRNLLPDGSSLGVIRLRQASLACTSFKLKMGAIYSVVFFQTTRAV</sequence>
<proteinExistence type="predicted"/>
<evidence type="ECO:0000313" key="1">
    <source>
        <dbReference type="EMBL" id="KAB1209445.1"/>
    </source>
</evidence>
<accession>A0A6A1VAC5</accession>
<protein>
    <submittedName>
        <fullName evidence="1">Uncharacterized protein</fullName>
    </submittedName>
</protein>
<keyword evidence="2" id="KW-1185">Reference proteome</keyword>